<evidence type="ECO:0000313" key="3">
    <source>
        <dbReference type="Proteomes" id="UP000663802"/>
    </source>
</evidence>
<evidence type="ECO:0008006" key="4">
    <source>
        <dbReference type="Google" id="ProtNLM"/>
    </source>
</evidence>
<protein>
    <recommendedName>
        <fullName evidence="4">DUF2933 domain-containing protein</fullName>
    </recommendedName>
</protein>
<feature type="transmembrane region" description="Helical" evidence="1">
    <location>
        <begin position="49"/>
        <end position="69"/>
    </location>
</feature>
<feature type="transmembrane region" description="Helical" evidence="1">
    <location>
        <begin position="21"/>
        <end position="43"/>
    </location>
</feature>
<keyword evidence="1" id="KW-0812">Transmembrane</keyword>
<sequence length="96" mass="10673">MGCHNTGDENKSKHNHGFNKHMMHMIICCGLPIGIIFFLPFIASLSPSLAGVLGKIAPFLCPIMMFAMIPMMMGRKKQSCCSEDKKEVTEIKESIK</sequence>
<dbReference type="EMBL" id="BMBA01000007">
    <property type="protein sequence ID" value="GFZ33880.1"/>
    <property type="molecule type" value="Genomic_DNA"/>
</dbReference>
<dbReference type="Proteomes" id="UP000663802">
    <property type="component" value="Unassembled WGS sequence"/>
</dbReference>
<keyword evidence="1" id="KW-1133">Transmembrane helix</keyword>
<proteinExistence type="predicted"/>
<evidence type="ECO:0000256" key="1">
    <source>
        <dbReference type="SAM" id="Phobius"/>
    </source>
</evidence>
<comment type="caution">
    <text evidence="2">The sequence shown here is derived from an EMBL/GenBank/DDBJ whole genome shotgun (WGS) entry which is preliminary data.</text>
</comment>
<evidence type="ECO:0000313" key="2">
    <source>
        <dbReference type="EMBL" id="GFZ33880.1"/>
    </source>
</evidence>
<organism evidence="2 3">
    <name type="scientific">Clostridium zeae</name>
    <dbReference type="NCBI Taxonomy" id="2759022"/>
    <lineage>
        <taxon>Bacteria</taxon>
        <taxon>Bacillati</taxon>
        <taxon>Bacillota</taxon>
        <taxon>Clostridia</taxon>
        <taxon>Eubacteriales</taxon>
        <taxon>Clostridiaceae</taxon>
        <taxon>Clostridium</taxon>
    </lineage>
</organism>
<gene>
    <name evidence="2" type="ORF">CSC2_44060</name>
</gene>
<keyword evidence="3" id="KW-1185">Reference proteome</keyword>
<keyword evidence="1" id="KW-0472">Membrane</keyword>
<dbReference type="RefSeq" id="WP_206872369.1">
    <property type="nucleotide sequence ID" value="NZ_BMBA01000007.1"/>
</dbReference>
<reference evidence="2 3" key="1">
    <citation type="journal article" date="2021" name="Int. J. Syst. Evol. Microbiol.">
        <title>Clostridium zeae sp. nov., isolated from corn silage.</title>
        <authorList>
            <person name="Kobayashi H."/>
            <person name="Tanizawa Y."/>
            <person name="Yagura M."/>
            <person name="Sakamoto M."/>
            <person name="Ohkuma M."/>
            <person name="Tohno M."/>
        </authorList>
    </citation>
    <scope>NUCLEOTIDE SEQUENCE [LARGE SCALE GENOMIC DNA]</scope>
    <source>
        <strain evidence="2 3">CSC2</strain>
    </source>
</reference>
<accession>A0ABQ1EGE5</accession>
<name>A0ABQ1EGE5_9CLOT</name>